<gene>
    <name evidence="1" type="ORF">AA309_03690</name>
</gene>
<reference evidence="1 2" key="1">
    <citation type="submission" date="2015-05" db="EMBL/GenBank/DDBJ databases">
        <title>Draft genome sequence of Microvirga vignae strain BR3299, a novel nitrogen fixing bacteria isolated from Brazil semi-aired region.</title>
        <authorList>
            <person name="Zilli J.E."/>
            <person name="Passos S.R."/>
            <person name="Leite J."/>
            <person name="Baldani J.I."/>
            <person name="Xavier G.R."/>
            <person name="Rumjaneck N.G."/>
            <person name="Simoes-Araujo J.L."/>
        </authorList>
    </citation>
    <scope>NUCLEOTIDE SEQUENCE [LARGE SCALE GENOMIC DNA]</scope>
    <source>
        <strain evidence="1 2">BR3299</strain>
    </source>
</reference>
<keyword evidence="2" id="KW-1185">Reference proteome</keyword>
<accession>A0A0H1RH18</accession>
<evidence type="ECO:0000313" key="1">
    <source>
        <dbReference type="EMBL" id="KLK94349.1"/>
    </source>
</evidence>
<comment type="caution">
    <text evidence="1">The sequence shown here is derived from an EMBL/GenBank/DDBJ whole genome shotgun (WGS) entry which is preliminary data.</text>
</comment>
<sequence>MSAAALNVLPMSAESGTVQALERVLTTADVARGPLPDFLSVVTRIVHVLMAELADHERGLNSCVLV</sequence>
<organism evidence="1 2">
    <name type="scientific">Microvirga vignae</name>
    <dbReference type="NCBI Taxonomy" id="1225564"/>
    <lineage>
        <taxon>Bacteria</taxon>
        <taxon>Pseudomonadati</taxon>
        <taxon>Pseudomonadota</taxon>
        <taxon>Alphaproteobacteria</taxon>
        <taxon>Hyphomicrobiales</taxon>
        <taxon>Methylobacteriaceae</taxon>
        <taxon>Microvirga</taxon>
    </lineage>
</organism>
<proteinExistence type="predicted"/>
<dbReference type="EMBL" id="LCYG01000014">
    <property type="protein sequence ID" value="KLK94349.1"/>
    <property type="molecule type" value="Genomic_DNA"/>
</dbReference>
<dbReference type="Proteomes" id="UP000035489">
    <property type="component" value="Unassembled WGS sequence"/>
</dbReference>
<dbReference type="AlphaFoldDB" id="A0A0H1RH18"/>
<name>A0A0H1RH18_9HYPH</name>
<evidence type="ECO:0000313" key="2">
    <source>
        <dbReference type="Proteomes" id="UP000035489"/>
    </source>
</evidence>
<protein>
    <submittedName>
        <fullName evidence="1">Uncharacterized protein</fullName>
    </submittedName>
</protein>
<dbReference type="PATRIC" id="fig|1225564.3.peg.990"/>